<sequence>MAQKPQQFDVLGETRARIDRPRDSLALIFKRALELGLDDVSKDGGVRFTVGTMCSGTDAPILALRELQDAALAMGYNHLFDFDHQFSVEIEAYKQAFIERNSKPSGEIYRDVVQVSDPEQKRRLNNKRDILAKHSVLSRLYEEAKNTRNGLDFGTVTPQSQSHDVRMALQDVRDSFHMEGESVKTFGSILQFIYDQRPKLIILENVSHAPWRAFTHFWLPLVGYVALSMKVDSKNFLVPQTRTRGYLVAVDQWHYGTEMCKSIARLWSSMMESSNWFPNQYPEVHKFLLSSMDQRILEARAIEERKIAENMARDVEARMCAYDHAKVRRQQGLGPDRPFTQRDGRGNLLPRDTSWQAYIRGTSSRVQDLLDITWLSERKKAGRDLNYKAKYLDLGVGVERLKTQIGIVGCVLPDGDLFATDQGRPILGIEALSLQGLPIDRIRTSVETQADLHDMAGNAMTTTVVGAATLCVLIAERRVTRSSGFHNGLPLLDNGASTRTQHLKHLFAIRQSDRNEVTDVAFALLQYCPSYSTAQKDQAAVTHLIMILQKGRRYCPCAGYRKHNPATGLMICTICNQVRCVTCAGNPAHAFEMLFTGPLWSWDETIHALRGILPNRFALTGGHGIPQDDKDVKRLCLSLHATEKEERNITFRLRELRKCLWAVYYLDHFDNSQVIVATYVSTCGRIELSIGSDQVVWYLYLPEPLEPGSFKQRAAPPIARATLDKLRHKHMNHQHHQVESTAGRSFYAPVDSCSAMARSALDDEKALLFVSNKKLKAQLFDALAEDDNVDVYMTTGTHHDTDAIRYFKEPNENGKTKVLVQSLMSEESAGTNLTEANHVMFAAPLHTDRRNHYMYMRQARGRAIRFGQTRPVKVYHFVTAHTMEVDVLEHRLRHKLLIPEGGDRMPLDDLDYKLYALDTRAASRGPPSATKEASAATTVSPALRRIRPYIDESVSKLEPGTHREVLYRMTAETSEDLHVIIPGALSFPDVAQAPIPVLQLRIDIPDLPFPVHLLPQLWKTDGEIFKECAKETGPGEKWMRVSDHHHKDALSLISFALGALKADHLPREFKAGLLERAGTACQILDADFPDPKIHLLWEGLKVKKLFDDSEAAQKLAESYSKRPLPVELDVQIVRADQPRHTGDLYSGRARGNIAQEPELIVRILFNPTALAHRAWLHLPRDGLIRGIRRDVMQDGHIGFAVDVEFVDPSLKMIEPFEACLSQDVIPSATCDLAIQLPSFDSCGVQLRPDQIQSVQWMIEKESSNSCFVEKEVEEFLVPSSSIRLRSHAEVVNRARGGVLAHDVGFGKTIVTLALIDHQRNLSDERSTIERHAWTQERHCHLKATLIVCPPQIVDQWRDEIERFLGSENWNVVVINAKTPFHRGMLETADLVILSTAFIHSSAFVQTLTRVAGAAKFHDASGASSREFNIWYREAVTDLEDSYQCYADNNKNNGALAKHISLRTQERKASFEKARAACIVESHRKDQKVKATARTQRATKTRKKPRRTATAASESDHSAESDSDSAMADRKRKVATPHVVNDFKDATALQMYSFDRVVLDEFSYENKSTAAFVANCVASSKWVLSGTPPMADLSQVCAIADLVNIHVARPEASVPKSFPSITRGPRLDKTTRGEAMRQYADPKSAQFALERHEQARIFIEHKMTRRETDISHIGVTEQVIVCRLDPVSSVVYAQLQQVLYDARWDIEEVPGDMRAIIDWLLQQTGNNKASKARENLRMSWHNTIQSLLVQSSTNLSAYGGNMKKLGMDVRAGAVSGITVLTSMRTIYQRLQARSKAMIKSQFDMLMYVVDQVQMSGLLAMTNAKGRDKTKQDKAIYYQDHLDDFIQRFTADRPWSFGDAEIRDDFWKGGNGVYGAIDWWKLTEEDVEAMDEDELKHVEANLVCFKASYNSESQIEATSQQLKESVCDLLKANVLDQYHEAEPEKVAANIGLASATLLDAYWKDTTKSKDFEFGNKFRPYRPQLNEEETDRGTSHDQATNRMAMALQSVQAGIEEYIRQARRLRVLGIVQSLFAFAQDLEAGHKPRAPTCSVCGSQDNTEIKDLSLFITCGHLLCSRCVTAHEHQHHQVESTAGEVLCPVDSCSAMARSALVPCTQLISATAASTLDFEGKSAKVMKILDVIRTDVKDDEKALLFVSNKKLKAQLFDALAEDDNVDVYMTTGTHHDTDAIRYFKEPNENGKTKVLVQSLMSEESAGTNLTEANHVMFAAPLHTDRRNHYMYMRQARGRAIRFGQTRPVKVYHFVTAHTMEVDVLEHRLRHKLLIPEGGDRMPLDDLDYKLYALDTRAASRGPPSATKEASAATTVSPALRRIRPYIDEVETRKLLDSQEYDEWQDRLDVPP</sequence>
<evidence type="ECO:0000256" key="4">
    <source>
        <dbReference type="ARBA" id="ARBA00022801"/>
    </source>
</evidence>
<dbReference type="Gene3D" id="3.40.50.150">
    <property type="entry name" value="Vaccinia Virus protein VP39"/>
    <property type="match status" value="1"/>
</dbReference>
<dbReference type="PANTHER" id="PTHR45626:SF26">
    <property type="entry name" value="FAMILY HELICASE, PUTATIVE (AFU_ORTHOLOGUE AFUA_2G09120)-RELATED"/>
    <property type="match status" value="1"/>
</dbReference>
<evidence type="ECO:0000259" key="9">
    <source>
        <dbReference type="PROSITE" id="PS50089"/>
    </source>
</evidence>
<feature type="region of interest" description="Disordered" evidence="8">
    <location>
        <begin position="1487"/>
        <end position="1533"/>
    </location>
</feature>
<dbReference type="GeneID" id="9529029"/>
<dbReference type="InterPro" id="IPR014001">
    <property type="entry name" value="Helicase_ATP-bd"/>
</dbReference>
<keyword evidence="11" id="KW-1185">Reference proteome</keyword>
<keyword evidence="2" id="KW-0547">Nucleotide-binding</keyword>
<dbReference type="InterPro" id="IPR001650">
    <property type="entry name" value="Helicase_C-like"/>
</dbReference>
<keyword evidence="1" id="KW-0479">Metal-binding</keyword>
<dbReference type="InterPro" id="IPR000330">
    <property type="entry name" value="SNF2_N"/>
</dbReference>
<dbReference type="InterPro" id="IPR027417">
    <property type="entry name" value="P-loop_NTPase"/>
</dbReference>
<dbReference type="EMBL" id="DS985214">
    <property type="protein sequence ID" value="EEY14330.1"/>
    <property type="molecule type" value="Genomic_DNA"/>
</dbReference>
<dbReference type="KEGG" id="val:VDBG_00437"/>
<evidence type="ECO:0000256" key="2">
    <source>
        <dbReference type="ARBA" id="ARBA00022741"/>
    </source>
</evidence>
<evidence type="ECO:0000256" key="5">
    <source>
        <dbReference type="ARBA" id="ARBA00022833"/>
    </source>
</evidence>
<dbReference type="STRING" id="526221.C9S5Z1"/>
<gene>
    <name evidence="10" type="ORF">VDBG_00437</name>
</gene>
<dbReference type="Proteomes" id="UP000008698">
    <property type="component" value="Unassembled WGS sequence"/>
</dbReference>
<dbReference type="GO" id="GO:0005634">
    <property type="term" value="C:nucleus"/>
    <property type="evidence" value="ECO:0007669"/>
    <property type="project" value="TreeGrafter"/>
</dbReference>
<dbReference type="InterPro" id="IPR050628">
    <property type="entry name" value="SNF2_RAD54_helicase_TF"/>
</dbReference>
<dbReference type="GO" id="GO:0005524">
    <property type="term" value="F:ATP binding"/>
    <property type="evidence" value="ECO:0007669"/>
    <property type="project" value="UniProtKB-KW"/>
</dbReference>
<evidence type="ECO:0000313" key="10">
    <source>
        <dbReference type="EMBL" id="EEY14330.1"/>
    </source>
</evidence>
<dbReference type="SMART" id="SM00184">
    <property type="entry name" value="RING"/>
    <property type="match status" value="1"/>
</dbReference>
<accession>C9S5Z1</accession>
<feature type="domain" description="RING-type" evidence="9">
    <location>
        <begin position="2048"/>
        <end position="2100"/>
    </location>
</feature>
<proteinExistence type="predicted"/>
<dbReference type="GO" id="GO:0008270">
    <property type="term" value="F:zinc ion binding"/>
    <property type="evidence" value="ECO:0007669"/>
    <property type="project" value="UniProtKB-KW"/>
</dbReference>
<keyword evidence="5" id="KW-0862">Zinc</keyword>
<keyword evidence="3 7" id="KW-0863">Zinc-finger</keyword>
<dbReference type="eggNOG" id="KOG0298">
    <property type="taxonomic scope" value="Eukaryota"/>
</dbReference>
<feature type="compositionally biased region" description="Basic residues" evidence="8">
    <location>
        <begin position="1496"/>
        <end position="1506"/>
    </location>
</feature>
<protein>
    <recommendedName>
        <fullName evidence="9">RING-type domain-containing protein</fullName>
    </recommendedName>
</protein>
<dbReference type="SUPFAM" id="SSF52540">
    <property type="entry name" value="P-loop containing nucleoside triphosphate hydrolases"/>
    <property type="match status" value="3"/>
</dbReference>
<reference evidence="11" key="1">
    <citation type="journal article" date="2011" name="PLoS Pathog.">
        <title>Comparative genomics yields insights into niche adaptation of plant vascular wilt pathogens.</title>
        <authorList>
            <person name="Klosterman S.J."/>
            <person name="Subbarao K.V."/>
            <person name="Kang S."/>
            <person name="Veronese P."/>
            <person name="Gold S.E."/>
            <person name="Thomma B.P.H.J."/>
            <person name="Chen Z."/>
            <person name="Henrissat B."/>
            <person name="Lee Y.-H."/>
            <person name="Park J."/>
            <person name="Garcia-Pedrajas M.D."/>
            <person name="Barbara D.J."/>
            <person name="Anchieta A."/>
            <person name="de Jonge R."/>
            <person name="Santhanam P."/>
            <person name="Maruthachalam K."/>
            <person name="Atallah Z."/>
            <person name="Amyotte S.G."/>
            <person name="Paz Z."/>
            <person name="Inderbitzin P."/>
            <person name="Hayes R.J."/>
            <person name="Heiman D.I."/>
            <person name="Young S."/>
            <person name="Zeng Q."/>
            <person name="Engels R."/>
            <person name="Galagan J."/>
            <person name="Cuomo C.A."/>
            <person name="Dobinson K.F."/>
            <person name="Ma L.-J."/>
        </authorList>
    </citation>
    <scope>NUCLEOTIDE SEQUENCE [LARGE SCALE GENOMIC DNA]</scope>
    <source>
        <strain evidence="11">VaMs.102 / ATCC MYA-4576 / FGSC 10136</strain>
    </source>
</reference>
<dbReference type="SMART" id="SM00487">
    <property type="entry name" value="DEXDc"/>
    <property type="match status" value="1"/>
</dbReference>
<dbReference type="Pfam" id="PF00176">
    <property type="entry name" value="SNF2-rel_dom"/>
    <property type="match status" value="1"/>
</dbReference>
<evidence type="ECO:0000256" key="1">
    <source>
        <dbReference type="ARBA" id="ARBA00022723"/>
    </source>
</evidence>
<evidence type="ECO:0000256" key="7">
    <source>
        <dbReference type="PROSITE-ProRule" id="PRU00175"/>
    </source>
</evidence>
<dbReference type="PROSITE" id="PS50089">
    <property type="entry name" value="ZF_RING_2"/>
    <property type="match status" value="1"/>
</dbReference>
<evidence type="ECO:0000313" key="11">
    <source>
        <dbReference type="Proteomes" id="UP000008698"/>
    </source>
</evidence>
<dbReference type="RefSeq" id="XP_003008756.1">
    <property type="nucleotide sequence ID" value="XM_003008710.1"/>
</dbReference>
<dbReference type="PANTHER" id="PTHR45626">
    <property type="entry name" value="TRANSCRIPTION TERMINATION FACTOR 2-RELATED"/>
    <property type="match status" value="1"/>
</dbReference>
<dbReference type="SUPFAM" id="SSF53335">
    <property type="entry name" value="S-adenosyl-L-methionine-dependent methyltransferases"/>
    <property type="match status" value="1"/>
</dbReference>
<dbReference type="InterPro" id="IPR038718">
    <property type="entry name" value="SNF2-like_sf"/>
</dbReference>
<dbReference type="Gene3D" id="3.40.50.10810">
    <property type="entry name" value="Tandem AAA-ATPase domain"/>
    <property type="match status" value="1"/>
</dbReference>
<dbReference type="InterPro" id="IPR029063">
    <property type="entry name" value="SAM-dependent_MTases_sf"/>
</dbReference>
<organism evidence="11">
    <name type="scientific">Verticillium alfalfae (strain VaMs.102 / ATCC MYA-4576 / FGSC 10136)</name>
    <name type="common">Verticillium wilt of alfalfa</name>
    <name type="synonym">Verticillium albo-atrum</name>
    <dbReference type="NCBI Taxonomy" id="526221"/>
    <lineage>
        <taxon>Eukaryota</taxon>
        <taxon>Fungi</taxon>
        <taxon>Dikarya</taxon>
        <taxon>Ascomycota</taxon>
        <taxon>Pezizomycotina</taxon>
        <taxon>Sordariomycetes</taxon>
        <taxon>Hypocreomycetidae</taxon>
        <taxon>Glomerellales</taxon>
        <taxon>Plectosphaerellaceae</taxon>
        <taxon>Verticillium</taxon>
    </lineage>
</organism>
<keyword evidence="4" id="KW-0378">Hydrolase</keyword>
<dbReference type="GO" id="GO:0016787">
    <property type="term" value="F:hydrolase activity"/>
    <property type="evidence" value="ECO:0007669"/>
    <property type="project" value="UniProtKB-KW"/>
</dbReference>
<dbReference type="HOGENOM" id="CLU_000796_0_0_1"/>
<evidence type="ECO:0000256" key="8">
    <source>
        <dbReference type="SAM" id="MobiDB-lite"/>
    </source>
</evidence>
<dbReference type="Pfam" id="PF00271">
    <property type="entry name" value="Helicase_C"/>
    <property type="match status" value="1"/>
</dbReference>
<dbReference type="PROSITE" id="PS00518">
    <property type="entry name" value="ZF_RING_1"/>
    <property type="match status" value="1"/>
</dbReference>
<dbReference type="Gene3D" id="3.40.50.300">
    <property type="entry name" value="P-loop containing nucleotide triphosphate hydrolases"/>
    <property type="match status" value="2"/>
</dbReference>
<evidence type="ECO:0000256" key="3">
    <source>
        <dbReference type="ARBA" id="ARBA00022771"/>
    </source>
</evidence>
<dbReference type="GO" id="GO:0008094">
    <property type="term" value="F:ATP-dependent activity, acting on DNA"/>
    <property type="evidence" value="ECO:0007669"/>
    <property type="project" value="TreeGrafter"/>
</dbReference>
<dbReference type="OrthoDB" id="423221at2759"/>
<evidence type="ECO:0000256" key="6">
    <source>
        <dbReference type="ARBA" id="ARBA00022840"/>
    </source>
</evidence>
<dbReference type="SUPFAM" id="SSF57850">
    <property type="entry name" value="RING/U-box"/>
    <property type="match status" value="1"/>
</dbReference>
<keyword evidence="6" id="KW-0067">ATP-binding</keyword>
<dbReference type="OMA" id="SMIPYIT"/>
<dbReference type="InterPro" id="IPR017907">
    <property type="entry name" value="Znf_RING_CS"/>
</dbReference>
<name>C9S5Z1_VERA1</name>
<dbReference type="GO" id="GO:0006281">
    <property type="term" value="P:DNA repair"/>
    <property type="evidence" value="ECO:0007669"/>
    <property type="project" value="TreeGrafter"/>
</dbReference>
<dbReference type="InterPro" id="IPR001841">
    <property type="entry name" value="Znf_RING"/>
</dbReference>